<evidence type="ECO:0000256" key="1">
    <source>
        <dbReference type="ARBA" id="ARBA00022737"/>
    </source>
</evidence>
<dbReference type="EMBL" id="CAJOBH010001788">
    <property type="protein sequence ID" value="CAF3873490.1"/>
    <property type="molecule type" value="Genomic_DNA"/>
</dbReference>
<dbReference type="PANTHER" id="PTHR24104:SF25">
    <property type="entry name" value="PROTEIN LIN-41"/>
    <property type="match status" value="1"/>
</dbReference>
<dbReference type="InterPro" id="IPR050952">
    <property type="entry name" value="TRIM-NHL_E3_ligases"/>
</dbReference>
<dbReference type="EMBL" id="CAJNOV010007663">
    <property type="protein sequence ID" value="CAF1293127.1"/>
    <property type="molecule type" value="Genomic_DNA"/>
</dbReference>
<comment type="caution">
    <text evidence="4">The sequence shown here is derived from an EMBL/GenBank/DDBJ whole genome shotgun (WGS) entry which is preliminary data.</text>
</comment>
<organism evidence="4 6">
    <name type="scientific">Rotaria magnacalcarata</name>
    <dbReference type="NCBI Taxonomy" id="392030"/>
    <lineage>
        <taxon>Eukaryota</taxon>
        <taxon>Metazoa</taxon>
        <taxon>Spiralia</taxon>
        <taxon>Gnathifera</taxon>
        <taxon>Rotifera</taxon>
        <taxon>Eurotatoria</taxon>
        <taxon>Bdelloidea</taxon>
        <taxon>Philodinida</taxon>
        <taxon>Philodinidae</taxon>
        <taxon>Rotaria</taxon>
    </lineage>
</organism>
<dbReference type="Gene3D" id="2.120.10.30">
    <property type="entry name" value="TolB, C-terminal domain"/>
    <property type="match status" value="2"/>
</dbReference>
<evidence type="ECO:0000313" key="4">
    <source>
        <dbReference type="EMBL" id="CAF1293127.1"/>
    </source>
</evidence>
<dbReference type="InterPro" id="IPR001258">
    <property type="entry name" value="NHL_repeat"/>
</dbReference>
<accession>A0A815D8X5</accession>
<proteinExistence type="predicted"/>
<dbReference type="AlphaFoldDB" id="A0A815D8X5"/>
<evidence type="ECO:0000313" key="6">
    <source>
        <dbReference type="Proteomes" id="UP000663855"/>
    </source>
</evidence>
<dbReference type="InterPro" id="IPR011042">
    <property type="entry name" value="6-blade_b-propeller_TolB-like"/>
</dbReference>
<dbReference type="PROSITE" id="PS51125">
    <property type="entry name" value="NHL"/>
    <property type="match status" value="2"/>
</dbReference>
<feature type="repeat" description="NHL" evidence="2">
    <location>
        <begin position="305"/>
        <end position="341"/>
    </location>
</feature>
<reference evidence="4" key="1">
    <citation type="submission" date="2021-02" db="EMBL/GenBank/DDBJ databases">
        <authorList>
            <person name="Nowell W R."/>
        </authorList>
    </citation>
    <scope>NUCLEOTIDE SEQUENCE</scope>
</reference>
<dbReference type="PANTHER" id="PTHR24104">
    <property type="entry name" value="E3 UBIQUITIN-PROTEIN LIGASE NHLRC1-RELATED"/>
    <property type="match status" value="1"/>
</dbReference>
<dbReference type="GO" id="GO:0008270">
    <property type="term" value="F:zinc ion binding"/>
    <property type="evidence" value="ECO:0007669"/>
    <property type="project" value="UniProtKB-KW"/>
</dbReference>
<feature type="region of interest" description="Disordered" evidence="3">
    <location>
        <begin position="1"/>
        <end position="23"/>
    </location>
</feature>
<keyword evidence="1" id="KW-0677">Repeat</keyword>
<dbReference type="Pfam" id="PF01436">
    <property type="entry name" value="NHL"/>
    <property type="match status" value="3"/>
</dbReference>
<dbReference type="Proteomes" id="UP000663855">
    <property type="component" value="Unassembled WGS sequence"/>
</dbReference>
<evidence type="ECO:0000256" key="2">
    <source>
        <dbReference type="PROSITE-ProRule" id="PRU00504"/>
    </source>
</evidence>
<sequence length="343" mass="37620">MASATNRSRKRIKLSNNSLEQESVPVENTANKILSRSPCLPNIDVEAKWSPNGITVAGGNGPGEAINQLHYPWDLDVDDDQAIYVAEYSNHRIMKWACGAVQGEVVAGGNRQGNRNNQLNGPANVIVDKYNDAIFICDQGNRRIVRWPLHNGKQGETIMSDIYCWGLAMDHDGYLYASDYKTHEVKRWYSGETLATVIAGGNGEGNRLDQFNFPAHLFVDLDHSLYVSDIGNHRLMKWTQGAKEGIVIAGNGSGGTNLTQLSYPAGIAVDSSGTVSVIDSHNHRIMCWLQGAKEGSVVIGDYGQGAETNQLNGPVGLSFDRQGHIYVADNLNHRIQKFHIEST</sequence>
<dbReference type="SUPFAM" id="SSF63825">
    <property type="entry name" value="YWTD domain"/>
    <property type="match status" value="1"/>
</dbReference>
<evidence type="ECO:0000313" key="5">
    <source>
        <dbReference type="EMBL" id="CAF3873490.1"/>
    </source>
</evidence>
<feature type="repeat" description="NHL" evidence="2">
    <location>
        <begin position="252"/>
        <end position="291"/>
    </location>
</feature>
<feature type="compositionally biased region" description="Polar residues" evidence="3">
    <location>
        <begin position="14"/>
        <end position="23"/>
    </location>
</feature>
<dbReference type="Proteomes" id="UP000681967">
    <property type="component" value="Unassembled WGS sequence"/>
</dbReference>
<gene>
    <name evidence="5" type="ORF">BYL167_LOCUS7049</name>
    <name evidence="4" type="ORF">CJN711_LOCUS16534</name>
</gene>
<dbReference type="CDD" id="cd05819">
    <property type="entry name" value="NHL"/>
    <property type="match status" value="1"/>
</dbReference>
<evidence type="ECO:0000256" key="3">
    <source>
        <dbReference type="SAM" id="MobiDB-lite"/>
    </source>
</evidence>
<protein>
    <submittedName>
        <fullName evidence="4">Uncharacterized protein</fullName>
    </submittedName>
</protein>
<name>A0A815D8X5_9BILA</name>